<evidence type="ECO:0000313" key="2">
    <source>
        <dbReference type="EMBL" id="SVA55383.1"/>
    </source>
</evidence>
<proteinExistence type="predicted"/>
<accession>A0A381WTZ0</accession>
<dbReference type="AlphaFoldDB" id="A0A381WTZ0"/>
<dbReference type="EMBL" id="UINC01012722">
    <property type="protein sequence ID" value="SVA55383.1"/>
    <property type="molecule type" value="Genomic_DNA"/>
</dbReference>
<name>A0A381WTZ0_9ZZZZ</name>
<feature type="transmembrane region" description="Helical" evidence="1">
    <location>
        <begin position="79"/>
        <end position="105"/>
    </location>
</feature>
<reference evidence="2" key="1">
    <citation type="submission" date="2018-05" db="EMBL/GenBank/DDBJ databases">
        <authorList>
            <person name="Lanie J.A."/>
            <person name="Ng W.-L."/>
            <person name="Kazmierczak K.M."/>
            <person name="Andrzejewski T.M."/>
            <person name="Davidsen T.M."/>
            <person name="Wayne K.J."/>
            <person name="Tettelin H."/>
            <person name="Glass J.I."/>
            <person name="Rusch D."/>
            <person name="Podicherti R."/>
            <person name="Tsui H.-C.T."/>
            <person name="Winkler M.E."/>
        </authorList>
    </citation>
    <scope>NUCLEOTIDE SEQUENCE</scope>
</reference>
<protein>
    <submittedName>
        <fullName evidence="2">Uncharacterized protein</fullName>
    </submittedName>
</protein>
<keyword evidence="1" id="KW-1133">Transmembrane helix</keyword>
<feature type="non-terminal residue" evidence="2">
    <location>
        <position position="140"/>
    </location>
</feature>
<sequence>MISDYLENSLSLKKRKDFELYLSENPGSAELVDQMKNTIMQMKSVERVTTPVDFMDRLMNKIQVSKNDTMKYTAEQSTIFGFTPLYASVMTSLVLALVFVGFQFFSTDLPLSTSELSTVAQEKPPAFLDQIIPAQEPDSG</sequence>
<evidence type="ECO:0000256" key="1">
    <source>
        <dbReference type="SAM" id="Phobius"/>
    </source>
</evidence>
<keyword evidence="1" id="KW-0472">Membrane</keyword>
<keyword evidence="1" id="KW-0812">Transmembrane</keyword>
<organism evidence="2">
    <name type="scientific">marine metagenome</name>
    <dbReference type="NCBI Taxonomy" id="408172"/>
    <lineage>
        <taxon>unclassified sequences</taxon>
        <taxon>metagenomes</taxon>
        <taxon>ecological metagenomes</taxon>
    </lineage>
</organism>
<gene>
    <name evidence="2" type="ORF">METZ01_LOCUS108237</name>
</gene>